<dbReference type="InterPro" id="IPR007138">
    <property type="entry name" value="ABM_dom"/>
</dbReference>
<dbReference type="Proteomes" id="UP000076715">
    <property type="component" value="Unassembled WGS sequence"/>
</dbReference>
<accession>A0A163D102</accession>
<gene>
    <name evidence="2" type="ORF">AWE51_16245</name>
</gene>
<dbReference type="STRING" id="1642818.AWE51_16245"/>
<dbReference type="Pfam" id="PF03992">
    <property type="entry name" value="ABM"/>
    <property type="match status" value="1"/>
</dbReference>
<feature type="domain" description="ABM" evidence="1">
    <location>
        <begin position="3"/>
        <end position="65"/>
    </location>
</feature>
<reference evidence="2 3" key="1">
    <citation type="submission" date="2016-01" db="EMBL/GenBank/DDBJ databases">
        <title>The draft genome sequence of Aquimarina sp. RZW4-3-2.</title>
        <authorList>
            <person name="Wang Y."/>
        </authorList>
    </citation>
    <scope>NUCLEOTIDE SEQUENCE [LARGE SCALE GENOMIC DNA]</scope>
    <source>
        <strain evidence="2 3">RZW4-3-2</strain>
    </source>
</reference>
<evidence type="ECO:0000313" key="3">
    <source>
        <dbReference type="Proteomes" id="UP000076715"/>
    </source>
</evidence>
<dbReference type="AlphaFoldDB" id="A0A163D102"/>
<dbReference type="SUPFAM" id="SSF54909">
    <property type="entry name" value="Dimeric alpha+beta barrel"/>
    <property type="match status" value="1"/>
</dbReference>
<proteinExistence type="predicted"/>
<keyword evidence="3" id="KW-1185">Reference proteome</keyword>
<dbReference type="InterPro" id="IPR011008">
    <property type="entry name" value="Dimeric_a/b-barrel"/>
</dbReference>
<dbReference type="OrthoDB" id="9806189at2"/>
<dbReference type="RefSeq" id="WP_066308184.1">
    <property type="nucleotide sequence ID" value="NZ_LQRT01000001.1"/>
</dbReference>
<dbReference type="Gene3D" id="3.30.70.100">
    <property type="match status" value="1"/>
</dbReference>
<dbReference type="EMBL" id="LQRT01000001">
    <property type="protein sequence ID" value="KZS42914.1"/>
    <property type="molecule type" value="Genomic_DNA"/>
</dbReference>
<sequence>MKIMVKIELVAQPENTEEVYLFFKRILPGTRNYEGCESAKISRSPMEPYKYVLIEHWESSQHYLDYGEWRNRTGDFKVLRSMLFTEIDLQILEVLTDA</sequence>
<name>A0A163D102_9FLAO</name>
<organism evidence="2 3">
    <name type="scientific">Aquimarina aggregata</name>
    <dbReference type="NCBI Taxonomy" id="1642818"/>
    <lineage>
        <taxon>Bacteria</taxon>
        <taxon>Pseudomonadati</taxon>
        <taxon>Bacteroidota</taxon>
        <taxon>Flavobacteriia</taxon>
        <taxon>Flavobacteriales</taxon>
        <taxon>Flavobacteriaceae</taxon>
        <taxon>Aquimarina</taxon>
    </lineage>
</organism>
<comment type="caution">
    <text evidence="2">The sequence shown here is derived from an EMBL/GenBank/DDBJ whole genome shotgun (WGS) entry which is preliminary data.</text>
</comment>
<evidence type="ECO:0000313" key="2">
    <source>
        <dbReference type="EMBL" id="KZS42914.1"/>
    </source>
</evidence>
<evidence type="ECO:0000259" key="1">
    <source>
        <dbReference type="Pfam" id="PF03992"/>
    </source>
</evidence>
<protein>
    <recommendedName>
        <fullName evidence="1">ABM domain-containing protein</fullName>
    </recommendedName>
</protein>